<proteinExistence type="predicted"/>
<comment type="caution">
    <text evidence="3">The sequence shown here is derived from an EMBL/GenBank/DDBJ whole genome shotgun (WGS) entry which is preliminary data.</text>
</comment>
<dbReference type="RefSeq" id="WP_310927135.1">
    <property type="nucleotide sequence ID" value="NZ_JAMQOQ010000001.1"/>
</dbReference>
<feature type="compositionally biased region" description="Gly residues" evidence="1">
    <location>
        <begin position="63"/>
        <end position="72"/>
    </location>
</feature>
<protein>
    <recommendedName>
        <fullName evidence="5">MYXO-CTERM domain-containing protein</fullName>
    </recommendedName>
</protein>
<dbReference type="Proteomes" id="UP001254813">
    <property type="component" value="Unassembled WGS sequence"/>
</dbReference>
<feature type="transmembrane region" description="Helical" evidence="2">
    <location>
        <begin position="37"/>
        <end position="55"/>
    </location>
</feature>
<evidence type="ECO:0000313" key="3">
    <source>
        <dbReference type="EMBL" id="MDS0293316.1"/>
    </source>
</evidence>
<name>A0ABU2FYJ9_9EURY</name>
<keyword evidence="2" id="KW-0812">Transmembrane</keyword>
<keyword evidence="2" id="KW-1133">Transmembrane helix</keyword>
<accession>A0ABU2FYJ9</accession>
<sequence>MDDSFAETVPRWALRFAAGSAALAVLSFLFGGPGTELLTGALVAAFLAVSGYILYRSRREEGPPGGGGGSGGQEPTRRSETTAETGTNGYGGDGDL</sequence>
<keyword evidence="2" id="KW-0472">Membrane</keyword>
<evidence type="ECO:0008006" key="5">
    <source>
        <dbReference type="Google" id="ProtNLM"/>
    </source>
</evidence>
<feature type="transmembrane region" description="Helical" evidence="2">
    <location>
        <begin position="12"/>
        <end position="31"/>
    </location>
</feature>
<evidence type="ECO:0000256" key="1">
    <source>
        <dbReference type="SAM" id="MobiDB-lite"/>
    </source>
</evidence>
<evidence type="ECO:0000313" key="4">
    <source>
        <dbReference type="Proteomes" id="UP001254813"/>
    </source>
</evidence>
<gene>
    <name evidence="3" type="ORF">NDI79_03910</name>
</gene>
<feature type="region of interest" description="Disordered" evidence="1">
    <location>
        <begin position="58"/>
        <end position="96"/>
    </location>
</feature>
<evidence type="ECO:0000256" key="2">
    <source>
        <dbReference type="SAM" id="Phobius"/>
    </source>
</evidence>
<keyword evidence="4" id="KW-1185">Reference proteome</keyword>
<reference evidence="3 4" key="1">
    <citation type="submission" date="2022-06" db="EMBL/GenBank/DDBJ databases">
        <title>Halogeometricum sp. a new haloarchaeum isolate from saline soil.</title>
        <authorList>
            <person name="Strakova D."/>
            <person name="Galisteo C."/>
            <person name="Sanchez-Porro C."/>
            <person name="Ventosa A."/>
        </authorList>
    </citation>
    <scope>NUCLEOTIDE SEQUENCE [LARGE SCALE GENOMIC DNA]</scope>
    <source>
        <strain evidence="4">S3BR25-2</strain>
    </source>
</reference>
<organism evidence="3 4">
    <name type="scientific">Halogeometricum luteum</name>
    <dbReference type="NCBI Taxonomy" id="2950537"/>
    <lineage>
        <taxon>Archaea</taxon>
        <taxon>Methanobacteriati</taxon>
        <taxon>Methanobacteriota</taxon>
        <taxon>Stenosarchaea group</taxon>
        <taxon>Halobacteria</taxon>
        <taxon>Halobacteriales</taxon>
        <taxon>Haloferacaceae</taxon>
        <taxon>Halogeometricum</taxon>
    </lineage>
</organism>
<dbReference type="EMBL" id="JAMQOQ010000001">
    <property type="protein sequence ID" value="MDS0293316.1"/>
    <property type="molecule type" value="Genomic_DNA"/>
</dbReference>